<dbReference type="Pfam" id="PF00512">
    <property type="entry name" value="HisKA"/>
    <property type="match status" value="1"/>
</dbReference>
<dbReference type="SMART" id="SM00387">
    <property type="entry name" value="HATPase_c"/>
    <property type="match status" value="1"/>
</dbReference>
<keyword evidence="7 13" id="KW-0418">Kinase</keyword>
<dbReference type="InterPro" id="IPR036097">
    <property type="entry name" value="HisK_dim/P_sf"/>
</dbReference>
<dbReference type="SUPFAM" id="SSF55874">
    <property type="entry name" value="ATPase domain of HSP90 chaperone/DNA topoisomerase II/histidine kinase"/>
    <property type="match status" value="1"/>
</dbReference>
<evidence type="ECO:0000256" key="4">
    <source>
        <dbReference type="ARBA" id="ARBA00022553"/>
    </source>
</evidence>
<dbReference type="InterPro" id="IPR003594">
    <property type="entry name" value="HATPase_dom"/>
</dbReference>
<feature type="transmembrane region" description="Helical" evidence="11">
    <location>
        <begin position="166"/>
        <end position="190"/>
    </location>
</feature>
<feature type="domain" description="Histidine kinase" evidence="12">
    <location>
        <begin position="257"/>
        <end position="456"/>
    </location>
</feature>
<dbReference type="InterPro" id="IPR050428">
    <property type="entry name" value="TCS_sensor_his_kinase"/>
</dbReference>
<accession>A0ABS9QKF3</accession>
<dbReference type="CDD" id="cd00082">
    <property type="entry name" value="HisKA"/>
    <property type="match status" value="1"/>
</dbReference>
<evidence type="ECO:0000256" key="7">
    <source>
        <dbReference type="ARBA" id="ARBA00022777"/>
    </source>
</evidence>
<comment type="subcellular location">
    <subcellularLocation>
        <location evidence="2">Membrane</location>
        <topology evidence="2">Multi-pass membrane protein</topology>
    </subcellularLocation>
</comment>
<dbReference type="PRINTS" id="PR00344">
    <property type="entry name" value="BCTRLSENSOR"/>
</dbReference>
<dbReference type="PANTHER" id="PTHR45436:SF15">
    <property type="entry name" value="SENSOR HISTIDINE KINASE CUSS"/>
    <property type="match status" value="1"/>
</dbReference>
<dbReference type="InterPro" id="IPR003661">
    <property type="entry name" value="HisK_dim/P_dom"/>
</dbReference>
<dbReference type="InterPro" id="IPR036890">
    <property type="entry name" value="HATPase_C_sf"/>
</dbReference>
<dbReference type="EMBL" id="JAKREW010000031">
    <property type="protein sequence ID" value="MCG7507933.1"/>
    <property type="molecule type" value="Genomic_DNA"/>
</dbReference>
<evidence type="ECO:0000256" key="8">
    <source>
        <dbReference type="ARBA" id="ARBA00022989"/>
    </source>
</evidence>
<evidence type="ECO:0000256" key="2">
    <source>
        <dbReference type="ARBA" id="ARBA00004141"/>
    </source>
</evidence>
<comment type="caution">
    <text evidence="13">The sequence shown here is derived from an EMBL/GenBank/DDBJ whole genome shotgun (WGS) entry which is preliminary data.</text>
</comment>
<name>A0ABS9QKF3_9HYPH</name>
<sequence length="466" mass="51381">MIFRKPRRPRSLKWSLVLRIALLQGILITLLVPLLIIALIWFGVASMNDYEGGTADVIKEALTRDANGKLALKPTRELEELRRTEKGLWYVVRDKQGNIMREGTIPSALAPFANQLDNISEARFSWTMGKVDRPAGIVVWESDTGAGEVQILAGTEGRLSWGRLGFAAWEFFLVVILPVAGVMALATLFVTPWVVRGALRGLGAAANEAGRIDIDKRGVQLPLKGVPMEVTPLVNAVNEALVRLDTGYERHRRFLTDAAHELRTPVAILNTRVASLPPTPERARVLRDAARLSTLTDQLLDLQRLGRQVDRFTKVDLVEIARSVVVDMAPIAFSSGYEMAFEPAIETLPATGDRASIERAVTSLVQNAIEHGGNRGRITISVVRPATIEILDEGEGVPEDERKKIFQPFYRLRPHDHGAGLGLNLVQEIMQLHGGRIEVLDGSPGALFRISFPTRQREGAEARKGC</sequence>
<protein>
    <recommendedName>
        <fullName evidence="3">histidine kinase</fullName>
        <ecNumber evidence="3">2.7.13.3</ecNumber>
    </recommendedName>
</protein>
<dbReference type="Pfam" id="PF02518">
    <property type="entry name" value="HATPase_c"/>
    <property type="match status" value="1"/>
</dbReference>
<dbReference type="SMART" id="SM00388">
    <property type="entry name" value="HisKA"/>
    <property type="match status" value="1"/>
</dbReference>
<dbReference type="SUPFAM" id="SSF47384">
    <property type="entry name" value="Homodimeric domain of signal transducing histidine kinase"/>
    <property type="match status" value="1"/>
</dbReference>
<evidence type="ECO:0000256" key="9">
    <source>
        <dbReference type="ARBA" id="ARBA00023012"/>
    </source>
</evidence>
<evidence type="ECO:0000256" key="10">
    <source>
        <dbReference type="ARBA" id="ARBA00023136"/>
    </source>
</evidence>
<keyword evidence="4" id="KW-0597">Phosphoprotein</keyword>
<dbReference type="PANTHER" id="PTHR45436">
    <property type="entry name" value="SENSOR HISTIDINE KINASE YKOH"/>
    <property type="match status" value="1"/>
</dbReference>
<reference evidence="13 14" key="1">
    <citation type="submission" date="2022-02" db="EMBL/GenBank/DDBJ databases">
        <title>Draft genome sequence of Mezorhizobium retamae strain IRAMC:0171 isolated from Retama raetam nodules.</title>
        <authorList>
            <person name="Bengaied R."/>
            <person name="Sbissi I."/>
            <person name="Huber K."/>
            <person name="Ghodbane F."/>
            <person name="Nouioui I."/>
            <person name="Tarhouni M."/>
            <person name="Gtari M."/>
        </authorList>
    </citation>
    <scope>NUCLEOTIDE SEQUENCE [LARGE SCALE GENOMIC DNA]</scope>
    <source>
        <strain evidence="13 14">IRAMC:0171</strain>
    </source>
</reference>
<keyword evidence="9" id="KW-0902">Two-component regulatory system</keyword>
<keyword evidence="10 11" id="KW-0472">Membrane</keyword>
<feature type="transmembrane region" description="Helical" evidence="11">
    <location>
        <begin position="21"/>
        <end position="44"/>
    </location>
</feature>
<evidence type="ECO:0000313" key="14">
    <source>
        <dbReference type="Proteomes" id="UP001201701"/>
    </source>
</evidence>
<dbReference type="Proteomes" id="UP001201701">
    <property type="component" value="Unassembled WGS sequence"/>
</dbReference>
<evidence type="ECO:0000256" key="6">
    <source>
        <dbReference type="ARBA" id="ARBA00022692"/>
    </source>
</evidence>
<evidence type="ECO:0000259" key="12">
    <source>
        <dbReference type="PROSITE" id="PS50109"/>
    </source>
</evidence>
<organism evidence="13 14">
    <name type="scientific">Mesorhizobium retamae</name>
    <dbReference type="NCBI Taxonomy" id="2912854"/>
    <lineage>
        <taxon>Bacteria</taxon>
        <taxon>Pseudomonadati</taxon>
        <taxon>Pseudomonadota</taxon>
        <taxon>Alphaproteobacteria</taxon>
        <taxon>Hyphomicrobiales</taxon>
        <taxon>Phyllobacteriaceae</taxon>
        <taxon>Mesorhizobium</taxon>
    </lineage>
</organism>
<dbReference type="InterPro" id="IPR004358">
    <property type="entry name" value="Sig_transdc_His_kin-like_C"/>
</dbReference>
<keyword evidence="8 11" id="KW-1133">Transmembrane helix</keyword>
<evidence type="ECO:0000256" key="1">
    <source>
        <dbReference type="ARBA" id="ARBA00000085"/>
    </source>
</evidence>
<keyword evidence="5" id="KW-0808">Transferase</keyword>
<evidence type="ECO:0000256" key="5">
    <source>
        <dbReference type="ARBA" id="ARBA00022679"/>
    </source>
</evidence>
<evidence type="ECO:0000313" key="13">
    <source>
        <dbReference type="EMBL" id="MCG7507933.1"/>
    </source>
</evidence>
<dbReference type="CDD" id="cd00075">
    <property type="entry name" value="HATPase"/>
    <property type="match status" value="1"/>
</dbReference>
<evidence type="ECO:0000256" key="11">
    <source>
        <dbReference type="SAM" id="Phobius"/>
    </source>
</evidence>
<dbReference type="PROSITE" id="PS50109">
    <property type="entry name" value="HIS_KIN"/>
    <property type="match status" value="1"/>
</dbReference>
<proteinExistence type="predicted"/>
<gene>
    <name evidence="13" type="ORF">L4923_23110</name>
</gene>
<dbReference type="RefSeq" id="WP_239369451.1">
    <property type="nucleotide sequence ID" value="NZ_JAKREW010000031.1"/>
</dbReference>
<keyword evidence="6 11" id="KW-0812">Transmembrane</keyword>
<dbReference type="InterPro" id="IPR005467">
    <property type="entry name" value="His_kinase_dom"/>
</dbReference>
<evidence type="ECO:0000256" key="3">
    <source>
        <dbReference type="ARBA" id="ARBA00012438"/>
    </source>
</evidence>
<dbReference type="GO" id="GO:0016301">
    <property type="term" value="F:kinase activity"/>
    <property type="evidence" value="ECO:0007669"/>
    <property type="project" value="UniProtKB-KW"/>
</dbReference>
<dbReference type="EC" id="2.7.13.3" evidence="3"/>
<comment type="catalytic activity">
    <reaction evidence="1">
        <text>ATP + protein L-histidine = ADP + protein N-phospho-L-histidine.</text>
        <dbReference type="EC" id="2.7.13.3"/>
    </reaction>
</comment>
<dbReference type="Gene3D" id="1.10.287.130">
    <property type="match status" value="1"/>
</dbReference>
<keyword evidence="14" id="KW-1185">Reference proteome</keyword>
<dbReference type="Gene3D" id="3.30.565.10">
    <property type="entry name" value="Histidine kinase-like ATPase, C-terminal domain"/>
    <property type="match status" value="1"/>
</dbReference>